<keyword evidence="13" id="KW-0675">Receptor</keyword>
<dbReference type="GO" id="GO:0005763">
    <property type="term" value="C:mitochondrial small ribosomal subunit"/>
    <property type="evidence" value="ECO:0007669"/>
    <property type="project" value="TreeGrafter"/>
</dbReference>
<evidence type="ECO:0000256" key="5">
    <source>
        <dbReference type="ARBA" id="ARBA00022692"/>
    </source>
</evidence>
<evidence type="ECO:0000256" key="8">
    <source>
        <dbReference type="ARBA" id="ARBA00022946"/>
    </source>
</evidence>
<keyword evidence="9" id="KW-0689">Ribosomal protein</keyword>
<evidence type="ECO:0000259" key="21">
    <source>
        <dbReference type="PROSITE" id="PS50853"/>
    </source>
</evidence>
<keyword evidence="15" id="KW-0687">Ribonucleoprotein</keyword>
<evidence type="ECO:0000256" key="7">
    <source>
        <dbReference type="ARBA" id="ARBA00022737"/>
    </source>
</evidence>
<dbReference type="InterPro" id="IPR009068">
    <property type="entry name" value="uS15_NS1_RNA-bd_sf"/>
</dbReference>
<evidence type="ECO:0000259" key="20">
    <source>
        <dbReference type="PROSITE" id="PS50835"/>
    </source>
</evidence>
<proteinExistence type="inferred from homology"/>
<dbReference type="Pfam" id="PF00312">
    <property type="entry name" value="Ribosomal_S15"/>
    <property type="match status" value="1"/>
</dbReference>
<sequence length="844" mass="95099">MVSTRLSLIVMLLASVNGQRNDDDMQPCEVVKASSSVVVLGSPVSASCSITENCPISIDPGLPLEWQLDGKTLPNNSVVNQTGRMSTVVIPNINSTKFILTCTVQTSPPQIVGGVLIRAGVLPSVPQNLHCQTNLTPSCTMLCSWDPGTDSHLPTMYSLHTYIRNSKKNYSYNVPPGQHHYTIPRSDFTLFFNMEIYVKAQNELGQTTSELIVVEPVSAAKFESPEILSIQPESKKYGFLKIEWSLSSHESWVRVVLNVQVQLKAVGSERTDEHIFEKRVRSSKFIEKSRLLNGTRYVGQMRVRYQQSPWSEWSASRSGVTLESAPTGRLHSWMKVSRDHTHKQVSVHLFWKPSKQFHANGQNVSYVVSRTRQPGERGQLCATAGRYCTFKVPAKVPKVYLSSVNAAGRSPPMDIRIYHNKDDTAIMEMTTEPYNDTSLIVRWSSLSPPSLLGFVVEWTPLLTTDLAYLQFQSTNKTQPSLIISGSIEPYKPYGISVYPRFKDGIGRPQTANDYSRQKAPSKVPNLRIERASQFDVELIWDEIPLAERNGKIQGYKVFYRKENGSLMLCKHGYKICLCPIIPDPANSSLKEWAADSLEEILPDFSSKGSSLVYLSHLSFLDLPTKIRKKKMMVAMFTNIALRSVLRSSGCVLRESSAVCSALSAAAQTCSTTVLSGPNVKCGSFAVKPPVRHYARAAKKSVTERKVTAEKELLISKVQRNENDRNSEEVRVAVLTARIRNFQDHLQIHPKDKANKRRMLMAIDKRKKVLRKLRLVRYDAFEKVCEQLGITYTILPECHRRITRRWLAKKAFCIKVFKEVQKQKAEEKMKMRQNKTTGDSTIANV</sequence>
<dbReference type="PROSITE" id="PS50853">
    <property type="entry name" value="FN3"/>
    <property type="match status" value="1"/>
</dbReference>
<feature type="domain" description="Ig-like" evidence="20">
    <location>
        <begin position="27"/>
        <end position="112"/>
    </location>
</feature>
<dbReference type="SUPFAM" id="SSF49265">
    <property type="entry name" value="Fibronectin type III"/>
    <property type="match status" value="3"/>
</dbReference>
<keyword evidence="7" id="KW-0677">Repeat</keyword>
<keyword evidence="11" id="KW-0496">Mitochondrion</keyword>
<dbReference type="SUPFAM" id="SSF47060">
    <property type="entry name" value="S15/NS1 RNA-binding domain"/>
    <property type="match status" value="1"/>
</dbReference>
<evidence type="ECO:0000256" key="18">
    <source>
        <dbReference type="ARBA" id="ARBA00035528"/>
    </source>
</evidence>
<evidence type="ECO:0000256" key="17">
    <source>
        <dbReference type="ARBA" id="ARBA00035249"/>
    </source>
</evidence>
<name>A0AAW0N913_9GOBI</name>
<keyword evidence="23" id="KW-1185">Reference proteome</keyword>
<comment type="caution">
    <text evidence="22">The sequence shown here is derived from an EMBL/GenBank/DDBJ whole genome shotgun (WGS) entry which is preliminary data.</text>
</comment>
<dbReference type="InterPro" id="IPR000589">
    <property type="entry name" value="Ribosomal_uS15"/>
</dbReference>
<dbReference type="GO" id="GO:0005886">
    <property type="term" value="C:plasma membrane"/>
    <property type="evidence" value="ECO:0007669"/>
    <property type="project" value="UniProtKB-ARBA"/>
</dbReference>
<evidence type="ECO:0000256" key="13">
    <source>
        <dbReference type="ARBA" id="ARBA00023170"/>
    </source>
</evidence>
<evidence type="ECO:0000256" key="6">
    <source>
        <dbReference type="ARBA" id="ARBA00022729"/>
    </source>
</evidence>
<dbReference type="Proteomes" id="UP001460270">
    <property type="component" value="Unassembled WGS sequence"/>
</dbReference>
<dbReference type="InterPro" id="IPR003961">
    <property type="entry name" value="FN3_dom"/>
</dbReference>
<dbReference type="InterPro" id="IPR036179">
    <property type="entry name" value="Ig-like_dom_sf"/>
</dbReference>
<organism evidence="22 23">
    <name type="scientific">Mugilogobius chulae</name>
    <name type="common">yellowstripe goby</name>
    <dbReference type="NCBI Taxonomy" id="88201"/>
    <lineage>
        <taxon>Eukaryota</taxon>
        <taxon>Metazoa</taxon>
        <taxon>Chordata</taxon>
        <taxon>Craniata</taxon>
        <taxon>Vertebrata</taxon>
        <taxon>Euteleostomi</taxon>
        <taxon>Actinopterygii</taxon>
        <taxon>Neopterygii</taxon>
        <taxon>Teleostei</taxon>
        <taxon>Neoteleostei</taxon>
        <taxon>Acanthomorphata</taxon>
        <taxon>Gobiaria</taxon>
        <taxon>Gobiiformes</taxon>
        <taxon>Gobioidei</taxon>
        <taxon>Gobiidae</taxon>
        <taxon>Gobionellinae</taxon>
        <taxon>Mugilogobius</taxon>
    </lineage>
</organism>
<dbReference type="GO" id="GO:0003735">
    <property type="term" value="F:structural constituent of ribosome"/>
    <property type="evidence" value="ECO:0007669"/>
    <property type="project" value="InterPro"/>
</dbReference>
<feature type="chain" id="PRO_5043911935" description="Small ribosomal subunit protein uS15m" evidence="19">
    <location>
        <begin position="19"/>
        <end position="844"/>
    </location>
</feature>
<dbReference type="GO" id="GO:0003723">
    <property type="term" value="F:RNA binding"/>
    <property type="evidence" value="ECO:0007669"/>
    <property type="project" value="TreeGrafter"/>
</dbReference>
<evidence type="ECO:0000256" key="3">
    <source>
        <dbReference type="ARBA" id="ARBA00008434"/>
    </source>
</evidence>
<dbReference type="InterPro" id="IPR036116">
    <property type="entry name" value="FN3_sf"/>
</dbReference>
<comment type="similarity">
    <text evidence="4">Belongs to the type I cytokine receptor family. Type 2 subfamily.</text>
</comment>
<keyword evidence="10" id="KW-1133">Transmembrane helix</keyword>
<dbReference type="InterPro" id="IPR007110">
    <property type="entry name" value="Ig-like_dom"/>
</dbReference>
<evidence type="ECO:0000313" key="22">
    <source>
        <dbReference type="EMBL" id="KAK7893468.1"/>
    </source>
</evidence>
<dbReference type="EMBL" id="JBBPFD010000016">
    <property type="protein sequence ID" value="KAK7893468.1"/>
    <property type="molecule type" value="Genomic_DNA"/>
</dbReference>
<evidence type="ECO:0000256" key="19">
    <source>
        <dbReference type="SAM" id="SignalP"/>
    </source>
</evidence>
<dbReference type="InterPro" id="IPR052137">
    <property type="entry name" value="uS15_ribosomal"/>
</dbReference>
<evidence type="ECO:0000313" key="23">
    <source>
        <dbReference type="Proteomes" id="UP001460270"/>
    </source>
</evidence>
<evidence type="ECO:0000256" key="12">
    <source>
        <dbReference type="ARBA" id="ARBA00023136"/>
    </source>
</evidence>
<gene>
    <name evidence="22" type="ORF">WMY93_022620</name>
</gene>
<dbReference type="Pfam" id="PF06328">
    <property type="entry name" value="Lep_receptor_Ig"/>
    <property type="match status" value="1"/>
</dbReference>
<dbReference type="InterPro" id="IPR005290">
    <property type="entry name" value="Ribosomal_uS15_bac-type"/>
</dbReference>
<reference evidence="23" key="1">
    <citation type="submission" date="2024-04" db="EMBL/GenBank/DDBJ databases">
        <title>Salinicola lusitanus LLJ914,a marine bacterium isolated from the Okinawa Trough.</title>
        <authorList>
            <person name="Li J."/>
        </authorList>
    </citation>
    <scope>NUCLEOTIDE SEQUENCE [LARGE SCALE GENOMIC DNA]</scope>
</reference>
<keyword evidence="5" id="KW-0812">Transmembrane</keyword>
<protein>
    <recommendedName>
        <fullName evidence="17">Small ribosomal subunit protein uS15m</fullName>
    </recommendedName>
    <alternativeName>
        <fullName evidence="18">28S ribosomal protein S15, mitochondrial</fullName>
    </alternativeName>
</protein>
<evidence type="ECO:0000256" key="11">
    <source>
        <dbReference type="ARBA" id="ARBA00023128"/>
    </source>
</evidence>
<feature type="domain" description="Fibronectin type-III" evidence="21">
    <location>
        <begin position="425"/>
        <end position="521"/>
    </location>
</feature>
<dbReference type="SUPFAM" id="SSF48726">
    <property type="entry name" value="Immunoglobulin"/>
    <property type="match status" value="1"/>
</dbReference>
<evidence type="ECO:0000256" key="1">
    <source>
        <dbReference type="ARBA" id="ARBA00004173"/>
    </source>
</evidence>
<keyword evidence="16" id="KW-0393">Immunoglobulin domain</keyword>
<comment type="similarity">
    <text evidence="3">Belongs to the universal ribosomal protein uS15 family.</text>
</comment>
<dbReference type="InterPro" id="IPR010457">
    <property type="entry name" value="IgC2-like_lig-bd"/>
</dbReference>
<feature type="signal peptide" evidence="19">
    <location>
        <begin position="1"/>
        <end position="18"/>
    </location>
</feature>
<dbReference type="CDD" id="cd00677">
    <property type="entry name" value="S15_NS1_EPRS_RNA-bind"/>
    <property type="match status" value="1"/>
</dbReference>
<accession>A0AAW0N913</accession>
<dbReference type="GO" id="GO:0032543">
    <property type="term" value="P:mitochondrial translation"/>
    <property type="evidence" value="ECO:0007669"/>
    <property type="project" value="TreeGrafter"/>
</dbReference>
<evidence type="ECO:0000256" key="2">
    <source>
        <dbReference type="ARBA" id="ARBA00004479"/>
    </source>
</evidence>
<evidence type="ECO:0000256" key="10">
    <source>
        <dbReference type="ARBA" id="ARBA00022989"/>
    </source>
</evidence>
<dbReference type="PANTHER" id="PTHR46685">
    <property type="entry name" value="28S RIBOSOMAL PROTEIN S15, MITOCHONDRIAL"/>
    <property type="match status" value="1"/>
</dbReference>
<keyword evidence="8" id="KW-0809">Transit peptide</keyword>
<dbReference type="Gene3D" id="1.10.287.10">
    <property type="entry name" value="S15/NS1, RNA-binding"/>
    <property type="match status" value="1"/>
</dbReference>
<dbReference type="Gene3D" id="2.60.40.10">
    <property type="entry name" value="Immunoglobulins"/>
    <property type="match status" value="6"/>
</dbReference>
<dbReference type="PROSITE" id="PS50835">
    <property type="entry name" value="IG_LIKE"/>
    <property type="match status" value="1"/>
</dbReference>
<evidence type="ECO:0000256" key="9">
    <source>
        <dbReference type="ARBA" id="ARBA00022980"/>
    </source>
</evidence>
<keyword evidence="6 19" id="KW-0732">Signal</keyword>
<dbReference type="SMART" id="SM01387">
    <property type="entry name" value="Ribosomal_S15"/>
    <property type="match status" value="1"/>
</dbReference>
<keyword evidence="12" id="KW-0472">Membrane</keyword>
<keyword evidence="14" id="KW-0325">Glycoprotein</keyword>
<dbReference type="PANTHER" id="PTHR46685:SF1">
    <property type="entry name" value="SMALL RIBOSOMAL SUBUNIT PROTEIN US15M"/>
    <property type="match status" value="1"/>
</dbReference>
<dbReference type="InterPro" id="IPR013783">
    <property type="entry name" value="Ig-like_fold"/>
</dbReference>
<evidence type="ECO:0000256" key="4">
    <source>
        <dbReference type="ARBA" id="ARBA00008921"/>
    </source>
</evidence>
<evidence type="ECO:0000256" key="15">
    <source>
        <dbReference type="ARBA" id="ARBA00023274"/>
    </source>
</evidence>
<dbReference type="CDD" id="cd00063">
    <property type="entry name" value="FN3"/>
    <property type="match status" value="1"/>
</dbReference>
<evidence type="ECO:0000256" key="14">
    <source>
        <dbReference type="ARBA" id="ARBA00023180"/>
    </source>
</evidence>
<dbReference type="FunFam" id="2.60.40.10:FF:000465">
    <property type="entry name" value="Granulocyte colony-stimulating factor receptor"/>
    <property type="match status" value="1"/>
</dbReference>
<dbReference type="AlphaFoldDB" id="A0AAW0N913"/>
<evidence type="ECO:0000256" key="16">
    <source>
        <dbReference type="ARBA" id="ARBA00023319"/>
    </source>
</evidence>
<dbReference type="HAMAP" id="MF_01343_B">
    <property type="entry name" value="Ribosomal_uS15_B"/>
    <property type="match status" value="1"/>
</dbReference>
<comment type="subcellular location">
    <subcellularLocation>
        <location evidence="2">Membrane</location>
        <topology evidence="2">Single-pass type I membrane protein</topology>
    </subcellularLocation>
    <subcellularLocation>
        <location evidence="1">Mitochondrion</location>
    </subcellularLocation>
</comment>